<dbReference type="OrthoDB" id="10275264at2759"/>
<accession>A0A2P5BUN4</accession>
<comment type="caution">
    <text evidence="1">The sequence shown here is derived from an EMBL/GenBank/DDBJ whole genome shotgun (WGS) entry which is preliminary data.</text>
</comment>
<evidence type="ECO:0000313" key="2">
    <source>
        <dbReference type="Proteomes" id="UP000237105"/>
    </source>
</evidence>
<protein>
    <submittedName>
        <fullName evidence="1">Uncharacterized protein</fullName>
    </submittedName>
</protein>
<name>A0A2P5BUN4_PARAD</name>
<reference evidence="2" key="1">
    <citation type="submission" date="2016-06" db="EMBL/GenBank/DDBJ databases">
        <title>Parallel loss of symbiosis genes in relatives of nitrogen-fixing non-legume Parasponia.</title>
        <authorList>
            <person name="Van Velzen R."/>
            <person name="Holmer R."/>
            <person name="Bu F."/>
            <person name="Rutten L."/>
            <person name="Van Zeijl A."/>
            <person name="Liu W."/>
            <person name="Santuari L."/>
            <person name="Cao Q."/>
            <person name="Sharma T."/>
            <person name="Shen D."/>
            <person name="Roswanjaya Y."/>
            <person name="Wardhani T."/>
            <person name="Kalhor M.S."/>
            <person name="Jansen J."/>
            <person name="Van den Hoogen J."/>
            <person name="Gungor B."/>
            <person name="Hartog M."/>
            <person name="Hontelez J."/>
            <person name="Verver J."/>
            <person name="Yang W.-C."/>
            <person name="Schijlen E."/>
            <person name="Repin R."/>
            <person name="Schilthuizen M."/>
            <person name="Schranz E."/>
            <person name="Heidstra R."/>
            <person name="Miyata K."/>
            <person name="Fedorova E."/>
            <person name="Kohlen W."/>
            <person name="Bisseling T."/>
            <person name="Smit S."/>
            <person name="Geurts R."/>
        </authorList>
    </citation>
    <scope>NUCLEOTIDE SEQUENCE [LARGE SCALE GENOMIC DNA]</scope>
    <source>
        <strain evidence="2">cv. WU1-14</strain>
    </source>
</reference>
<keyword evidence="2" id="KW-1185">Reference proteome</keyword>
<sequence length="100" mass="11147">MPSIEWFFKNEIRSLNFSNSWLWRFLNNCQCKSQTLSLQSSYIFNCWLQPRGLGYSIVLVLDSIIAATACLADFLAESTCSSLRISPNSLTGKAATSPTA</sequence>
<proteinExistence type="predicted"/>
<organism evidence="1 2">
    <name type="scientific">Parasponia andersonii</name>
    <name type="common">Sponia andersonii</name>
    <dbReference type="NCBI Taxonomy" id="3476"/>
    <lineage>
        <taxon>Eukaryota</taxon>
        <taxon>Viridiplantae</taxon>
        <taxon>Streptophyta</taxon>
        <taxon>Embryophyta</taxon>
        <taxon>Tracheophyta</taxon>
        <taxon>Spermatophyta</taxon>
        <taxon>Magnoliopsida</taxon>
        <taxon>eudicotyledons</taxon>
        <taxon>Gunneridae</taxon>
        <taxon>Pentapetalae</taxon>
        <taxon>rosids</taxon>
        <taxon>fabids</taxon>
        <taxon>Rosales</taxon>
        <taxon>Cannabaceae</taxon>
        <taxon>Parasponia</taxon>
    </lineage>
</organism>
<gene>
    <name evidence="1" type="ORF">PanWU01x14_208980</name>
</gene>
<evidence type="ECO:0000313" key="1">
    <source>
        <dbReference type="EMBL" id="PON52500.1"/>
    </source>
</evidence>
<dbReference type="Proteomes" id="UP000237105">
    <property type="component" value="Unassembled WGS sequence"/>
</dbReference>
<dbReference type="EMBL" id="JXTB01000218">
    <property type="protein sequence ID" value="PON52500.1"/>
    <property type="molecule type" value="Genomic_DNA"/>
</dbReference>
<dbReference type="AlphaFoldDB" id="A0A2P5BUN4"/>